<feature type="compositionally biased region" description="Low complexity" evidence="1">
    <location>
        <begin position="47"/>
        <end position="65"/>
    </location>
</feature>
<organism evidence="2 3">
    <name type="scientific">Petrolisthes manimaculis</name>
    <dbReference type="NCBI Taxonomy" id="1843537"/>
    <lineage>
        <taxon>Eukaryota</taxon>
        <taxon>Metazoa</taxon>
        <taxon>Ecdysozoa</taxon>
        <taxon>Arthropoda</taxon>
        <taxon>Crustacea</taxon>
        <taxon>Multicrustacea</taxon>
        <taxon>Malacostraca</taxon>
        <taxon>Eumalacostraca</taxon>
        <taxon>Eucarida</taxon>
        <taxon>Decapoda</taxon>
        <taxon>Pleocyemata</taxon>
        <taxon>Anomura</taxon>
        <taxon>Galatheoidea</taxon>
        <taxon>Porcellanidae</taxon>
        <taxon>Petrolisthes</taxon>
    </lineage>
</organism>
<feature type="region of interest" description="Disordered" evidence="1">
    <location>
        <begin position="23"/>
        <end position="78"/>
    </location>
</feature>
<reference evidence="2" key="1">
    <citation type="submission" date="2023-11" db="EMBL/GenBank/DDBJ databases">
        <title>Genome assemblies of two species of porcelain crab, Petrolisthes cinctipes and Petrolisthes manimaculis (Anomura: Porcellanidae).</title>
        <authorList>
            <person name="Angst P."/>
        </authorList>
    </citation>
    <scope>NUCLEOTIDE SEQUENCE</scope>
    <source>
        <strain evidence="2">PB745_02</strain>
        <tissue evidence="2">Gill</tissue>
    </source>
</reference>
<sequence>MKQSHSLVPLVPLLPHCDKITPPLPTTHPTIHCPIHPLDTHPPTTPSRPTRYSPNITHPPTNHPNYRPTRYSPTNHPI</sequence>
<dbReference type="Proteomes" id="UP001292094">
    <property type="component" value="Unassembled WGS sequence"/>
</dbReference>
<evidence type="ECO:0000313" key="3">
    <source>
        <dbReference type="Proteomes" id="UP001292094"/>
    </source>
</evidence>
<gene>
    <name evidence="2" type="ORF">Pmani_024231</name>
</gene>
<protein>
    <submittedName>
        <fullName evidence="2">Uncharacterized protein</fullName>
    </submittedName>
</protein>
<evidence type="ECO:0000256" key="1">
    <source>
        <dbReference type="SAM" id="MobiDB-lite"/>
    </source>
</evidence>
<proteinExistence type="predicted"/>
<dbReference type="AlphaFoldDB" id="A0AAE1PAL2"/>
<name>A0AAE1PAL2_9EUCA</name>
<evidence type="ECO:0000313" key="2">
    <source>
        <dbReference type="EMBL" id="KAK4303775.1"/>
    </source>
</evidence>
<comment type="caution">
    <text evidence="2">The sequence shown here is derived from an EMBL/GenBank/DDBJ whole genome shotgun (WGS) entry which is preliminary data.</text>
</comment>
<dbReference type="EMBL" id="JAWZYT010002529">
    <property type="protein sequence ID" value="KAK4303775.1"/>
    <property type="molecule type" value="Genomic_DNA"/>
</dbReference>
<accession>A0AAE1PAL2</accession>
<keyword evidence="3" id="KW-1185">Reference proteome</keyword>
<feature type="compositionally biased region" description="Low complexity" evidence="1">
    <location>
        <begin position="27"/>
        <end position="37"/>
    </location>
</feature>